<comment type="caution">
    <text evidence="2">The sequence shown here is derived from an EMBL/GenBank/DDBJ whole genome shotgun (WGS) entry which is preliminary data.</text>
</comment>
<gene>
    <name evidence="2" type="ORF">Sradi_4048100</name>
</gene>
<accession>A0AAW2PIE3</accession>
<dbReference type="GO" id="GO:0003968">
    <property type="term" value="F:RNA-directed RNA polymerase activity"/>
    <property type="evidence" value="ECO:0007669"/>
    <property type="project" value="UniProtKB-KW"/>
</dbReference>
<proteinExistence type="predicted"/>
<dbReference type="InterPro" id="IPR058763">
    <property type="entry name" value="RRM_RDR1/2-like"/>
</dbReference>
<keyword evidence="2" id="KW-0548">Nucleotidyltransferase</keyword>
<dbReference type="EMBL" id="JACGWJ010000017">
    <property type="protein sequence ID" value="KAL0356012.1"/>
    <property type="molecule type" value="Genomic_DNA"/>
</dbReference>
<evidence type="ECO:0000313" key="2">
    <source>
        <dbReference type="EMBL" id="KAL0356012.1"/>
    </source>
</evidence>
<sequence length="71" mass="7935">MDMARPTLTVKVSNIPQTAIAQELLSFLESTLGKGTVFAIEIFTAQELEVQRPWPCAVRQPRSQDQSFITV</sequence>
<feature type="domain" description="RDR1/2-like RRM" evidence="1">
    <location>
        <begin position="9"/>
        <end position="47"/>
    </location>
</feature>
<name>A0AAW2PIE3_SESRA</name>
<dbReference type="Pfam" id="PF26250">
    <property type="entry name" value="RRM_RdRP1_2"/>
    <property type="match status" value="1"/>
</dbReference>
<reference evidence="2" key="1">
    <citation type="submission" date="2020-06" db="EMBL/GenBank/DDBJ databases">
        <authorList>
            <person name="Li T."/>
            <person name="Hu X."/>
            <person name="Zhang T."/>
            <person name="Song X."/>
            <person name="Zhang H."/>
            <person name="Dai N."/>
            <person name="Sheng W."/>
            <person name="Hou X."/>
            <person name="Wei L."/>
        </authorList>
    </citation>
    <scope>NUCLEOTIDE SEQUENCE</scope>
    <source>
        <strain evidence="2">G02</strain>
        <tissue evidence="2">Leaf</tissue>
    </source>
</reference>
<keyword evidence="2" id="KW-0808">Transferase</keyword>
<reference evidence="2" key="2">
    <citation type="journal article" date="2024" name="Plant">
        <title>Genomic evolution and insights into agronomic trait innovations of Sesamum species.</title>
        <authorList>
            <person name="Miao H."/>
            <person name="Wang L."/>
            <person name="Qu L."/>
            <person name="Liu H."/>
            <person name="Sun Y."/>
            <person name="Le M."/>
            <person name="Wang Q."/>
            <person name="Wei S."/>
            <person name="Zheng Y."/>
            <person name="Lin W."/>
            <person name="Duan Y."/>
            <person name="Cao H."/>
            <person name="Xiong S."/>
            <person name="Wang X."/>
            <person name="Wei L."/>
            <person name="Li C."/>
            <person name="Ma Q."/>
            <person name="Ju M."/>
            <person name="Zhao R."/>
            <person name="Li G."/>
            <person name="Mu C."/>
            <person name="Tian Q."/>
            <person name="Mei H."/>
            <person name="Zhang T."/>
            <person name="Gao T."/>
            <person name="Zhang H."/>
        </authorList>
    </citation>
    <scope>NUCLEOTIDE SEQUENCE</scope>
    <source>
        <strain evidence="2">G02</strain>
    </source>
</reference>
<organism evidence="2">
    <name type="scientific">Sesamum radiatum</name>
    <name type="common">Black benniseed</name>
    <dbReference type="NCBI Taxonomy" id="300843"/>
    <lineage>
        <taxon>Eukaryota</taxon>
        <taxon>Viridiplantae</taxon>
        <taxon>Streptophyta</taxon>
        <taxon>Embryophyta</taxon>
        <taxon>Tracheophyta</taxon>
        <taxon>Spermatophyta</taxon>
        <taxon>Magnoliopsida</taxon>
        <taxon>eudicotyledons</taxon>
        <taxon>Gunneridae</taxon>
        <taxon>Pentapetalae</taxon>
        <taxon>asterids</taxon>
        <taxon>lamiids</taxon>
        <taxon>Lamiales</taxon>
        <taxon>Pedaliaceae</taxon>
        <taxon>Sesamum</taxon>
    </lineage>
</organism>
<protein>
    <submittedName>
        <fullName evidence="2">RNA-dependent RNA polymerase 2</fullName>
    </submittedName>
</protein>
<dbReference type="AlphaFoldDB" id="A0AAW2PIE3"/>
<evidence type="ECO:0000259" key="1">
    <source>
        <dbReference type="Pfam" id="PF26250"/>
    </source>
</evidence>
<keyword evidence="2" id="KW-0696">RNA-directed RNA polymerase</keyword>